<comment type="caution">
    <text evidence="2">The sequence shown here is derived from an EMBL/GenBank/DDBJ whole genome shotgun (WGS) entry which is preliminary data.</text>
</comment>
<keyword evidence="1" id="KW-0732">Signal</keyword>
<dbReference type="RefSeq" id="WP_208253551.1">
    <property type="nucleotide sequence ID" value="NZ_JAGEOJ010000001.1"/>
</dbReference>
<feature type="signal peptide" evidence="1">
    <location>
        <begin position="1"/>
        <end position="27"/>
    </location>
</feature>
<proteinExistence type="predicted"/>
<protein>
    <recommendedName>
        <fullName evidence="4">Tat pathway signal sequence domain protein</fullName>
    </recommendedName>
</protein>
<gene>
    <name evidence="2" type="ORF">J4573_02630</name>
</gene>
<dbReference type="EMBL" id="JAGEOJ010000001">
    <property type="protein sequence ID" value="MBO2445974.1"/>
    <property type="molecule type" value="Genomic_DNA"/>
</dbReference>
<dbReference type="Proteomes" id="UP000669179">
    <property type="component" value="Unassembled WGS sequence"/>
</dbReference>
<accession>A0A939T300</accession>
<evidence type="ECO:0008006" key="4">
    <source>
        <dbReference type="Google" id="ProtNLM"/>
    </source>
</evidence>
<reference evidence="2" key="1">
    <citation type="submission" date="2021-03" db="EMBL/GenBank/DDBJ databases">
        <authorList>
            <person name="Kanchanasin P."/>
            <person name="Saeng-In P."/>
            <person name="Phongsopitanun W."/>
            <person name="Yuki M."/>
            <person name="Kudo T."/>
            <person name="Ohkuma M."/>
            <person name="Tanasupawat S."/>
        </authorList>
    </citation>
    <scope>NUCLEOTIDE SEQUENCE</scope>
    <source>
        <strain evidence="2">GKU 128</strain>
    </source>
</reference>
<evidence type="ECO:0000256" key="1">
    <source>
        <dbReference type="SAM" id="SignalP"/>
    </source>
</evidence>
<keyword evidence="3" id="KW-1185">Reference proteome</keyword>
<sequence length="230" mass="22888">MNHRPALFATSACVVAATALLAAPAQAATTFTVSPGGNWSGTRAADSSVGIRDAVSNQVTLCSGLSVSGSFKSGTGLSGTNIGALNNISFTGCKAEGTPVTVTVHTSAANPAPITLTQEFPVGSQTFVGQAANVSLTLDDANGCHAEVGAKILSGGGPGFTGIAFRNTDSRVSFASGGKGLFVQTATAQCTTGDDGLEIKQFDRISLGGFGDSILNSSATVTPAQRISSP</sequence>
<name>A0A939T300_9ACTN</name>
<dbReference type="AlphaFoldDB" id="A0A939T300"/>
<evidence type="ECO:0000313" key="2">
    <source>
        <dbReference type="EMBL" id="MBO2445974.1"/>
    </source>
</evidence>
<evidence type="ECO:0000313" key="3">
    <source>
        <dbReference type="Proteomes" id="UP000669179"/>
    </source>
</evidence>
<organism evidence="2 3">
    <name type="scientific">Actinomadura barringtoniae</name>
    <dbReference type="NCBI Taxonomy" id="1427535"/>
    <lineage>
        <taxon>Bacteria</taxon>
        <taxon>Bacillati</taxon>
        <taxon>Actinomycetota</taxon>
        <taxon>Actinomycetes</taxon>
        <taxon>Streptosporangiales</taxon>
        <taxon>Thermomonosporaceae</taxon>
        <taxon>Actinomadura</taxon>
    </lineage>
</organism>
<feature type="chain" id="PRO_5037037208" description="Tat pathway signal sequence domain protein" evidence="1">
    <location>
        <begin position="28"/>
        <end position="230"/>
    </location>
</feature>